<reference evidence="6 7" key="1">
    <citation type="submission" date="2019-04" db="EMBL/GenBank/DDBJ databases">
        <title>Friends and foes A comparative genomics study of 23 Aspergillus species from section Flavi.</title>
        <authorList>
            <consortium name="DOE Joint Genome Institute"/>
            <person name="Kjaerbolling I."/>
            <person name="Vesth T."/>
            <person name="Frisvad J.C."/>
            <person name="Nybo J.L."/>
            <person name="Theobald S."/>
            <person name="Kildgaard S."/>
            <person name="Isbrandt T."/>
            <person name="Kuo A."/>
            <person name="Sato A."/>
            <person name="Lyhne E.K."/>
            <person name="Kogle M.E."/>
            <person name="Wiebenga A."/>
            <person name="Kun R.S."/>
            <person name="Lubbers R.J."/>
            <person name="Makela M.R."/>
            <person name="Barry K."/>
            <person name="Chovatia M."/>
            <person name="Clum A."/>
            <person name="Daum C."/>
            <person name="Haridas S."/>
            <person name="He G."/>
            <person name="LaButti K."/>
            <person name="Lipzen A."/>
            <person name="Mondo S."/>
            <person name="Riley R."/>
            <person name="Salamov A."/>
            <person name="Simmons B.A."/>
            <person name="Magnuson J.K."/>
            <person name="Henrissat B."/>
            <person name="Mortensen U.H."/>
            <person name="Larsen T.O."/>
            <person name="Devries R.P."/>
            <person name="Grigoriev I.V."/>
            <person name="Machida M."/>
            <person name="Baker S.E."/>
            <person name="Andersen M.R."/>
        </authorList>
    </citation>
    <scope>NUCLEOTIDE SEQUENCE [LARGE SCALE GENOMIC DNA]</scope>
    <source>
        <strain evidence="6 7">CBS 151.66</strain>
    </source>
</reference>
<evidence type="ECO:0000256" key="2">
    <source>
        <dbReference type="ARBA" id="ARBA00022833"/>
    </source>
</evidence>
<feature type="compositionally biased region" description="Basic and acidic residues" evidence="4">
    <location>
        <begin position="268"/>
        <end position="282"/>
    </location>
</feature>
<dbReference type="GO" id="GO:0005884">
    <property type="term" value="C:actin filament"/>
    <property type="evidence" value="ECO:0007669"/>
    <property type="project" value="TreeGrafter"/>
</dbReference>
<dbReference type="GO" id="GO:0030695">
    <property type="term" value="F:GTPase regulator activity"/>
    <property type="evidence" value="ECO:0007669"/>
    <property type="project" value="UniProtKB-ARBA"/>
</dbReference>
<dbReference type="Gene3D" id="2.10.110.10">
    <property type="entry name" value="Cysteine Rich Protein"/>
    <property type="match status" value="2"/>
</dbReference>
<dbReference type="OrthoDB" id="1112565at2759"/>
<dbReference type="CDD" id="cd09397">
    <property type="entry name" value="LIM1_UF1"/>
    <property type="match status" value="1"/>
</dbReference>
<dbReference type="PROSITE" id="PS50023">
    <property type="entry name" value="LIM_DOMAIN_2"/>
    <property type="match status" value="1"/>
</dbReference>
<feature type="region of interest" description="Disordered" evidence="4">
    <location>
        <begin position="489"/>
        <end position="565"/>
    </location>
</feature>
<dbReference type="InterPro" id="IPR051412">
    <property type="entry name" value="Formin_Homology_Diaphanous_sf"/>
</dbReference>
<proteinExistence type="predicted"/>
<feature type="compositionally biased region" description="Basic and acidic residues" evidence="4">
    <location>
        <begin position="512"/>
        <end position="523"/>
    </location>
</feature>
<feature type="compositionally biased region" description="Polar residues" evidence="4">
    <location>
        <begin position="372"/>
        <end position="384"/>
    </location>
</feature>
<dbReference type="GO" id="GO:0030041">
    <property type="term" value="P:actin filament polymerization"/>
    <property type="evidence" value="ECO:0007669"/>
    <property type="project" value="TreeGrafter"/>
</dbReference>
<dbReference type="Pfam" id="PF00412">
    <property type="entry name" value="LIM"/>
    <property type="match status" value="2"/>
</dbReference>
<dbReference type="AlphaFoldDB" id="A0A5N5WV04"/>
<dbReference type="PANTHER" id="PTHR45691">
    <property type="entry name" value="PROTEIN DIAPHANOUS"/>
    <property type="match status" value="1"/>
</dbReference>
<accession>A0A5N5WV04</accession>
<dbReference type="SMART" id="SM00132">
    <property type="entry name" value="LIM"/>
    <property type="match status" value="2"/>
</dbReference>
<keyword evidence="1 3" id="KW-0479">Metal-binding</keyword>
<evidence type="ECO:0000256" key="3">
    <source>
        <dbReference type="PROSITE-ProRule" id="PRU00125"/>
    </source>
</evidence>
<evidence type="ECO:0000259" key="5">
    <source>
        <dbReference type="PROSITE" id="PS50023"/>
    </source>
</evidence>
<dbReference type="FunFam" id="2.10.110.10:FF:000105">
    <property type="entry name" value="Similar to LIM domain-containing protein"/>
    <property type="match status" value="1"/>
</dbReference>
<feature type="compositionally biased region" description="Pro residues" evidence="4">
    <location>
        <begin position="34"/>
        <end position="44"/>
    </location>
</feature>
<dbReference type="PANTHER" id="PTHR45691:SF6">
    <property type="entry name" value="PROTEIN DIAPHANOUS"/>
    <property type="match status" value="1"/>
</dbReference>
<dbReference type="InterPro" id="IPR001781">
    <property type="entry name" value="Znf_LIM"/>
</dbReference>
<feature type="region of interest" description="Disordered" evidence="4">
    <location>
        <begin position="687"/>
        <end position="777"/>
    </location>
</feature>
<organism evidence="6 7">
    <name type="scientific">Aspergillus leporis</name>
    <dbReference type="NCBI Taxonomy" id="41062"/>
    <lineage>
        <taxon>Eukaryota</taxon>
        <taxon>Fungi</taxon>
        <taxon>Dikarya</taxon>
        <taxon>Ascomycota</taxon>
        <taxon>Pezizomycotina</taxon>
        <taxon>Eurotiomycetes</taxon>
        <taxon>Eurotiomycetidae</taxon>
        <taxon>Eurotiales</taxon>
        <taxon>Aspergillaceae</taxon>
        <taxon>Aspergillus</taxon>
        <taxon>Aspergillus subgen. Circumdati</taxon>
    </lineage>
</organism>
<name>A0A5N5WV04_9EURO</name>
<keyword evidence="3" id="KW-0440">LIM domain</keyword>
<keyword evidence="7" id="KW-1185">Reference proteome</keyword>
<feature type="region of interest" description="Disordered" evidence="4">
    <location>
        <begin position="32"/>
        <end position="250"/>
    </location>
</feature>
<dbReference type="EMBL" id="ML732268">
    <property type="protein sequence ID" value="KAB8071615.1"/>
    <property type="molecule type" value="Genomic_DNA"/>
</dbReference>
<evidence type="ECO:0000313" key="6">
    <source>
        <dbReference type="EMBL" id="KAB8071615.1"/>
    </source>
</evidence>
<sequence>MTATMILPTIKCSNCGVKVEISVMGDHVCTVTPSPIPPPPPPKSHTPSKSMGRSAGIPPPIDPSKANRPFMRLEAVMSSKGDITPFPGNRQSPPRPLLRSQTTPLPVEPRSPDQDEIPTFPLPRSMSQKMTKNMVPLDTPYSALPLPSGNAGDTNRGESIRLPLGEEAIAPPPPLPKDDVPGPLPIFSHKHSYSTDSRSSYRTSIASSRYGDSRRSTSVSMGRPSFGSGNHQFKYLDDAPPVPSSLPSRLLRDSNASSISELNMLLSDIKHDDRKKSHDGTDRVTPNKRTSYKAEDQDSKPSALRASSHTNSDHLSSNRGSAELFFRSPTPSSHGTPSDLPDLSQERSASPADLHSIEYKAYRSPGLPHLQPPSQELSGNNGPNEVQRKNSDTFSEGGLSVTNFAREMGLDTSDSAVEGSIVSSDSSPRDTRSGTSLSSIGSDASLPRQTASDQSPLGSLVEGLKRGNDADSTLAITDSDILQPPRIAETFFSPDSPTDPAISAGSVSLIPERPRREEPKEHLSLPLTTTSPTATSPATESPTTTSPTTERAARPSPRPKGPCRGCGEMIIGKSVSSADGRLTGRYHRACFVCYDCKTPFQTADFYVMNDLPYCAQHYHQRNGSVCHTCRTGIEGQYLETLERRGRGPADRYKFHPDCLTCRTCQVVLKGDYFEWNGQVYCERDARRAASVPPPRFQRPGPGPGLLAPSPLPHTRQPSRGYPRPPPPGYPGRPGPPGPPRSPGPSRLPPPSAFDGPYGAAPDGGRRFPERRTTRLMM</sequence>
<protein>
    <recommendedName>
        <fullName evidence="5">LIM zinc-binding domain-containing protein</fullName>
    </recommendedName>
</protein>
<feature type="compositionally biased region" description="Basic and acidic residues" evidence="4">
    <location>
        <begin position="763"/>
        <end position="777"/>
    </location>
</feature>
<feature type="non-terminal residue" evidence="6">
    <location>
        <position position="777"/>
    </location>
</feature>
<dbReference type="CDD" id="cd08368">
    <property type="entry name" value="LIM"/>
    <property type="match status" value="1"/>
</dbReference>
<feature type="domain" description="LIM zinc-binding" evidence="5">
    <location>
        <begin position="561"/>
        <end position="624"/>
    </location>
</feature>
<dbReference type="FunFam" id="2.10.110.10:FF:000119">
    <property type="entry name" value="LIM domain protein"/>
    <property type="match status" value="1"/>
</dbReference>
<feature type="compositionally biased region" description="Polar residues" evidence="4">
    <location>
        <begin position="305"/>
        <end position="320"/>
    </location>
</feature>
<feature type="compositionally biased region" description="Low complexity" evidence="4">
    <location>
        <begin position="194"/>
        <end position="209"/>
    </location>
</feature>
<dbReference type="Proteomes" id="UP000326565">
    <property type="component" value="Unassembled WGS sequence"/>
</dbReference>
<evidence type="ECO:0000256" key="4">
    <source>
        <dbReference type="SAM" id="MobiDB-lite"/>
    </source>
</evidence>
<feature type="compositionally biased region" description="Pro residues" evidence="4">
    <location>
        <begin position="691"/>
        <end position="702"/>
    </location>
</feature>
<evidence type="ECO:0000313" key="7">
    <source>
        <dbReference type="Proteomes" id="UP000326565"/>
    </source>
</evidence>
<keyword evidence="2 3" id="KW-0862">Zinc</keyword>
<feature type="compositionally biased region" description="Low complexity" evidence="4">
    <location>
        <begin position="524"/>
        <end position="550"/>
    </location>
</feature>
<feature type="compositionally biased region" description="Polar residues" evidence="4">
    <location>
        <begin position="433"/>
        <end position="457"/>
    </location>
</feature>
<dbReference type="SUPFAM" id="SSF57716">
    <property type="entry name" value="Glucocorticoid receptor-like (DNA-binding domain)"/>
    <property type="match status" value="1"/>
</dbReference>
<feature type="compositionally biased region" description="Pro residues" evidence="4">
    <location>
        <begin position="722"/>
        <end position="751"/>
    </location>
</feature>
<feature type="region of interest" description="Disordered" evidence="4">
    <location>
        <begin position="267"/>
        <end position="465"/>
    </location>
</feature>
<evidence type="ECO:0000256" key="1">
    <source>
        <dbReference type="ARBA" id="ARBA00022723"/>
    </source>
</evidence>
<dbReference type="GO" id="GO:0046872">
    <property type="term" value="F:metal ion binding"/>
    <property type="evidence" value="ECO:0007669"/>
    <property type="project" value="UniProtKB-KW"/>
</dbReference>
<gene>
    <name evidence="6" type="ORF">BDV29DRAFT_178962</name>
</gene>